<dbReference type="Proteomes" id="UP001458880">
    <property type="component" value="Unassembled WGS sequence"/>
</dbReference>
<evidence type="ECO:0000313" key="2">
    <source>
        <dbReference type="Proteomes" id="UP001458880"/>
    </source>
</evidence>
<sequence>MADIRVISRMPIVFDYSLSEYPVDVLMPAAPSNFDFDVDTSKRSILARPAVPYNLLFSKCALKTAIGYKSFTGMDYWRPPDPESGKKNIFLFKTTVMTSFPTVYLKRKIGTKNYKEHI</sequence>
<accession>A0AAW1LUV5</accession>
<comment type="caution">
    <text evidence="1">The sequence shown here is derived from an EMBL/GenBank/DDBJ whole genome shotgun (WGS) entry which is preliminary data.</text>
</comment>
<organism evidence="1 2">
    <name type="scientific">Popillia japonica</name>
    <name type="common">Japanese beetle</name>
    <dbReference type="NCBI Taxonomy" id="7064"/>
    <lineage>
        <taxon>Eukaryota</taxon>
        <taxon>Metazoa</taxon>
        <taxon>Ecdysozoa</taxon>
        <taxon>Arthropoda</taxon>
        <taxon>Hexapoda</taxon>
        <taxon>Insecta</taxon>
        <taxon>Pterygota</taxon>
        <taxon>Neoptera</taxon>
        <taxon>Endopterygota</taxon>
        <taxon>Coleoptera</taxon>
        <taxon>Polyphaga</taxon>
        <taxon>Scarabaeiformia</taxon>
        <taxon>Scarabaeidae</taxon>
        <taxon>Rutelinae</taxon>
        <taxon>Popillia</taxon>
    </lineage>
</organism>
<name>A0AAW1LUV5_POPJA</name>
<dbReference type="AlphaFoldDB" id="A0AAW1LUV5"/>
<protein>
    <submittedName>
        <fullName evidence="1">Uncharacterized protein</fullName>
    </submittedName>
</protein>
<dbReference type="EMBL" id="JASPKY010000080">
    <property type="protein sequence ID" value="KAK9738970.1"/>
    <property type="molecule type" value="Genomic_DNA"/>
</dbReference>
<keyword evidence="2" id="KW-1185">Reference proteome</keyword>
<proteinExistence type="predicted"/>
<reference evidence="1 2" key="1">
    <citation type="journal article" date="2024" name="BMC Genomics">
        <title>De novo assembly and annotation of Popillia japonica's genome with initial clues to its potential as an invasive pest.</title>
        <authorList>
            <person name="Cucini C."/>
            <person name="Boschi S."/>
            <person name="Funari R."/>
            <person name="Cardaioli E."/>
            <person name="Iannotti N."/>
            <person name="Marturano G."/>
            <person name="Paoli F."/>
            <person name="Bruttini M."/>
            <person name="Carapelli A."/>
            <person name="Frati F."/>
            <person name="Nardi F."/>
        </authorList>
    </citation>
    <scope>NUCLEOTIDE SEQUENCE [LARGE SCALE GENOMIC DNA]</scope>
    <source>
        <strain evidence="1">DMR45628</strain>
    </source>
</reference>
<gene>
    <name evidence="1" type="ORF">QE152_g9369</name>
</gene>
<evidence type="ECO:0000313" key="1">
    <source>
        <dbReference type="EMBL" id="KAK9738970.1"/>
    </source>
</evidence>